<name>G8YL10_PICSO</name>
<protein>
    <recommendedName>
        <fullName evidence="6">Large ribosomal subunit protein mL50</fullName>
    </recommendedName>
</protein>
<sequence length="235" mass="27536">MYKIGMNINAVRLGKPLVNNSRCFSYSHRRTFLGNLFGRKTLKDREEIIKKQDDFEIDPNAKIVILNEENSPDKKPFSLEEDMPGFEIAQWKSKIVRNRDIEHSYTPEKLQEIIKKTYEDMTGAQLAQDYNSVDLKDLDFRFKFSKQLQSNLGFDINDYILANAHTLNYLYESLCGTISKRWTSERNPNAIVLRPEDFSSPNVYLNEELNESQKQKLYNELLEKARKESFVESAE</sequence>
<keyword evidence="8" id="KW-1185">Reference proteome</keyword>
<evidence type="ECO:0000256" key="6">
    <source>
        <dbReference type="ARBA" id="ARBA00035183"/>
    </source>
</evidence>
<dbReference type="AlphaFoldDB" id="G8YL10"/>
<dbReference type="STRING" id="559304.G8YL10"/>
<evidence type="ECO:0000313" key="7">
    <source>
        <dbReference type="EMBL" id="CCE88744.1"/>
    </source>
</evidence>
<evidence type="ECO:0000256" key="2">
    <source>
        <dbReference type="ARBA" id="ARBA00008860"/>
    </source>
</evidence>
<dbReference type="GO" id="GO:0005739">
    <property type="term" value="C:mitochondrion"/>
    <property type="evidence" value="ECO:0007669"/>
    <property type="project" value="UniProtKB-SubCell"/>
</dbReference>
<dbReference type="eggNOG" id="ENOG502SDRK">
    <property type="taxonomic scope" value="Eukaryota"/>
</dbReference>
<dbReference type="InParanoid" id="G8YL10"/>
<evidence type="ECO:0000256" key="1">
    <source>
        <dbReference type="ARBA" id="ARBA00004173"/>
    </source>
</evidence>
<organism evidence="7 8">
    <name type="scientific">Pichia sorbitophila (strain ATCC MYA-4447 / BCRC 22081 / CBS 7064 / NBRC 10061 / NRRL Y-12695)</name>
    <name type="common">Hybrid yeast</name>
    <dbReference type="NCBI Taxonomy" id="559304"/>
    <lineage>
        <taxon>Eukaryota</taxon>
        <taxon>Fungi</taxon>
        <taxon>Dikarya</taxon>
        <taxon>Ascomycota</taxon>
        <taxon>Saccharomycotina</taxon>
        <taxon>Pichiomycetes</taxon>
        <taxon>Debaryomycetaceae</taxon>
        <taxon>Millerozyma</taxon>
    </lineage>
</organism>
<dbReference type="GO" id="GO:0005840">
    <property type="term" value="C:ribosome"/>
    <property type="evidence" value="ECO:0007669"/>
    <property type="project" value="UniProtKB-KW"/>
</dbReference>
<dbReference type="FunCoup" id="G8YL10">
    <property type="interactions" value="503"/>
</dbReference>
<keyword evidence="5" id="KW-0687">Ribonucleoprotein</keyword>
<accession>G8YL10</accession>
<dbReference type="OMA" id="RWTNERN"/>
<dbReference type="GO" id="GO:1990904">
    <property type="term" value="C:ribonucleoprotein complex"/>
    <property type="evidence" value="ECO:0007669"/>
    <property type="project" value="UniProtKB-KW"/>
</dbReference>
<evidence type="ECO:0000256" key="4">
    <source>
        <dbReference type="ARBA" id="ARBA00023128"/>
    </source>
</evidence>
<dbReference type="HOGENOM" id="CLU_1180597_0_0_1"/>
<dbReference type="InterPro" id="IPR036736">
    <property type="entry name" value="ACP-like_sf"/>
</dbReference>
<reference evidence="7 8" key="1">
    <citation type="journal article" date="2012" name="G3 (Bethesda)">
        <title>Pichia sorbitophila, an interspecies yeast hybrid reveals early steps of genome resolution following polyploidization.</title>
        <authorList>
            <person name="Leh Louis V."/>
            <person name="Despons L."/>
            <person name="Friedrich A."/>
            <person name="Martin T."/>
            <person name="Durrens P."/>
            <person name="Casaregola S."/>
            <person name="Neuveglise C."/>
            <person name="Fairhead C."/>
            <person name="Marck C."/>
            <person name="Cruz J.A."/>
            <person name="Straub M.L."/>
            <person name="Kugler V."/>
            <person name="Sacerdot C."/>
            <person name="Uzunov Z."/>
            <person name="Thierry A."/>
            <person name="Weiss S."/>
            <person name="Bleykasten C."/>
            <person name="De Montigny J."/>
            <person name="Jacques N."/>
            <person name="Jung P."/>
            <person name="Lemaire M."/>
            <person name="Mallet S."/>
            <person name="Morel G."/>
            <person name="Richard G.F."/>
            <person name="Sarkar A."/>
            <person name="Savel G."/>
            <person name="Schacherer J."/>
            <person name="Seret M.L."/>
            <person name="Talla E."/>
            <person name="Samson G."/>
            <person name="Jubin C."/>
            <person name="Poulain J."/>
            <person name="Vacherie B."/>
            <person name="Barbe V."/>
            <person name="Pelletier E."/>
            <person name="Sherman D.J."/>
            <person name="Westhof E."/>
            <person name="Weissenbach J."/>
            <person name="Baret P.V."/>
            <person name="Wincker P."/>
            <person name="Gaillardin C."/>
            <person name="Dujon B."/>
            <person name="Souciet J.L."/>
        </authorList>
    </citation>
    <scope>NUCLEOTIDE SEQUENCE [LARGE SCALE GENOMIC DNA]</scope>
    <source>
        <strain evidence="8">ATCC MYA-4447 / BCRC 22081 / CBS 7064 / NBRC 10061 / NRRL Y-12695</strain>
    </source>
</reference>
<comment type="subcellular location">
    <subcellularLocation>
        <location evidence="1">Mitochondrion</location>
    </subcellularLocation>
</comment>
<proteinExistence type="inferred from homology"/>
<comment type="similarity">
    <text evidence="2">Belongs to the mitochondrion-specific ribosomal protein mL50 family.</text>
</comment>
<dbReference type="EMBL" id="FO082054">
    <property type="protein sequence ID" value="CCE88744.1"/>
    <property type="molecule type" value="Genomic_DNA"/>
</dbReference>
<dbReference type="OrthoDB" id="3980895at2759"/>
<keyword evidence="4" id="KW-0496">Mitochondrion</keyword>
<keyword evidence="3" id="KW-0689">Ribosomal protein</keyword>
<dbReference type="Proteomes" id="UP000005222">
    <property type="component" value="Chromosome F"/>
</dbReference>
<evidence type="ECO:0000313" key="8">
    <source>
        <dbReference type="Proteomes" id="UP000005222"/>
    </source>
</evidence>
<dbReference type="Gene3D" id="1.10.1200.10">
    <property type="entry name" value="ACP-like"/>
    <property type="match status" value="1"/>
</dbReference>
<gene>
    <name evidence="7" type="primary">Piso0_001523</name>
    <name evidence="7" type="ORF">GNLVRS01_PISO0F08277g</name>
</gene>
<evidence type="ECO:0000256" key="5">
    <source>
        <dbReference type="ARBA" id="ARBA00023274"/>
    </source>
</evidence>
<evidence type="ECO:0000256" key="3">
    <source>
        <dbReference type="ARBA" id="ARBA00022980"/>
    </source>
</evidence>
<dbReference type="InterPro" id="IPR018305">
    <property type="entry name" value="Ribosomal_m50"/>
</dbReference>
<dbReference type="Pfam" id="PF10501">
    <property type="entry name" value="Ribosomal_L50"/>
    <property type="match status" value="1"/>
</dbReference>